<organism evidence="1 2">
    <name type="scientific">Catenulispora acidiphila (strain DSM 44928 / JCM 14897 / NBRC 102108 / NRRL B-24433 / ID139908)</name>
    <dbReference type="NCBI Taxonomy" id="479433"/>
    <lineage>
        <taxon>Bacteria</taxon>
        <taxon>Bacillati</taxon>
        <taxon>Actinomycetota</taxon>
        <taxon>Actinomycetes</taxon>
        <taxon>Catenulisporales</taxon>
        <taxon>Catenulisporaceae</taxon>
        <taxon>Catenulispora</taxon>
    </lineage>
</organism>
<dbReference type="KEGG" id="cai:Caci_5135"/>
<keyword evidence="2" id="KW-1185">Reference proteome</keyword>
<dbReference type="Proteomes" id="UP000000851">
    <property type="component" value="Chromosome"/>
</dbReference>
<dbReference type="AlphaFoldDB" id="C7Q6F9"/>
<reference evidence="1 2" key="1">
    <citation type="journal article" date="2009" name="Stand. Genomic Sci.">
        <title>Complete genome sequence of Catenulispora acidiphila type strain (ID 139908).</title>
        <authorList>
            <person name="Copeland A."/>
            <person name="Lapidus A."/>
            <person name="Glavina Del Rio T."/>
            <person name="Nolan M."/>
            <person name="Lucas S."/>
            <person name="Chen F."/>
            <person name="Tice H."/>
            <person name="Cheng J.F."/>
            <person name="Bruce D."/>
            <person name="Goodwin L."/>
            <person name="Pitluck S."/>
            <person name="Mikhailova N."/>
            <person name="Pati A."/>
            <person name="Ivanova N."/>
            <person name="Mavromatis K."/>
            <person name="Chen A."/>
            <person name="Palaniappan K."/>
            <person name="Chain P."/>
            <person name="Land M."/>
            <person name="Hauser L."/>
            <person name="Chang Y.J."/>
            <person name="Jeffries C.D."/>
            <person name="Chertkov O."/>
            <person name="Brettin T."/>
            <person name="Detter J.C."/>
            <person name="Han C."/>
            <person name="Ali Z."/>
            <person name="Tindall B.J."/>
            <person name="Goker M."/>
            <person name="Bristow J."/>
            <person name="Eisen J.A."/>
            <person name="Markowitz V."/>
            <person name="Hugenholtz P."/>
            <person name="Kyrpides N.C."/>
            <person name="Klenk H.P."/>
        </authorList>
    </citation>
    <scope>NUCLEOTIDE SEQUENCE [LARGE SCALE GENOMIC DNA]</scope>
    <source>
        <strain evidence="2">DSM 44928 / JCM 14897 / NBRC 102108 / NRRL B-24433 / ID139908</strain>
    </source>
</reference>
<sequence length="754" mass="77721" precursor="true">MNAVAAPSAGGVPLPTYNPWPDDPGQFDAVVAGLTAREDDVEEVRVSLSGLLGDPSMNAWMGKSADAFRSTLSPVPGLLGKMGDAYSQAASAVRAFAQKLRDGKASFAKVQSSLHAEAASAPQTVDGPGGLAEQLAHQAQNAAGDYQSAMRAAASAVANADDELRSVRTALSDPRYASFNATFTKAGGNLTDLGAGLEHLGDGIYEAQIQSLNDAMNNAPGALPPDAVRAELQDMVNQYGNIPDFWLAFGPVAAKVPGYLDQHDKLPDGSLPPADQALMSMLGKATAKAASAGDLNLLIAPTTGAGLLGLARLVAADGNGKDFGDGDGAQFLADLTTKLSDETANLPFNGPTDVYDAALSQALTAATQDGTAARLALSGDGGLKLATQLLEGSAPITETVGAYYTTMNENEGPHLVIDPNTIAGFLNAAILAKTPGSDPASQQGMQAALNVVRATAAFSSWDPSNNEHIYTVGPLPDSIRGALYNYGNAYSFDLAQSAADSHTDGVLPRGDMPGNPYDFVATTDETKAFLDEIMSDPKSAGGFQGFVQAQYSDAVKAAIQGGPQLDFTPNYANLVALTQSVVNGKHLSAAQQVDATNANHQVMFNMLAGALGNAPGPADGIPGASVGIVQTLDGLLQPTVGPGAGPIGRFFDTTHAAQATIDNMNANISQVDLARLLATQGAYDSGKLDLADSPGIVDATTRKVVYGPAFQSWWGNHENTPLGPINPKTGEPVDGSKSLETYAIQVQNAFGLHQ</sequence>
<dbReference type="OrthoDB" id="3831541at2"/>
<proteinExistence type="predicted"/>
<dbReference type="STRING" id="479433.Caci_5135"/>
<dbReference type="InParanoid" id="C7Q6F9"/>
<name>C7Q6F9_CATAD</name>
<dbReference type="HOGENOM" id="CLU_364760_0_0_11"/>
<evidence type="ECO:0000313" key="1">
    <source>
        <dbReference type="EMBL" id="ACU73994.1"/>
    </source>
</evidence>
<protein>
    <submittedName>
        <fullName evidence="1">Uncharacterized protein</fullName>
    </submittedName>
</protein>
<dbReference type="EMBL" id="CP001700">
    <property type="protein sequence ID" value="ACU73994.1"/>
    <property type="molecule type" value="Genomic_DNA"/>
</dbReference>
<evidence type="ECO:0000313" key="2">
    <source>
        <dbReference type="Proteomes" id="UP000000851"/>
    </source>
</evidence>
<gene>
    <name evidence="1" type="ordered locus">Caci_5135</name>
</gene>
<accession>C7Q6F9</accession>
<dbReference type="RefSeq" id="WP_015793723.1">
    <property type="nucleotide sequence ID" value="NC_013131.1"/>
</dbReference>